<sequence>MNKNRLILIHATVEYCTDLKFVVTVQIQIWSFYISENYYNTSGTLSAFLQHAS</sequence>
<proteinExistence type="predicted"/>
<protein>
    <submittedName>
        <fullName evidence="1">Uncharacterized protein</fullName>
    </submittedName>
</protein>
<reference evidence="1" key="1">
    <citation type="submission" date="2014-11" db="EMBL/GenBank/DDBJ databases">
        <authorList>
            <person name="Amaro Gonzalez C."/>
        </authorList>
    </citation>
    <scope>NUCLEOTIDE SEQUENCE</scope>
</reference>
<dbReference type="EMBL" id="GBXM01106222">
    <property type="protein sequence ID" value="JAH02355.1"/>
    <property type="molecule type" value="Transcribed_RNA"/>
</dbReference>
<dbReference type="AlphaFoldDB" id="A0A0E9PE64"/>
<reference evidence="1" key="2">
    <citation type="journal article" date="2015" name="Fish Shellfish Immunol.">
        <title>Early steps in the European eel (Anguilla anguilla)-Vibrio vulnificus interaction in the gills: Role of the RtxA13 toxin.</title>
        <authorList>
            <person name="Callol A."/>
            <person name="Pajuelo D."/>
            <person name="Ebbesson L."/>
            <person name="Teles M."/>
            <person name="MacKenzie S."/>
            <person name="Amaro C."/>
        </authorList>
    </citation>
    <scope>NUCLEOTIDE SEQUENCE</scope>
</reference>
<accession>A0A0E9PE64</accession>
<evidence type="ECO:0000313" key="1">
    <source>
        <dbReference type="EMBL" id="JAH02355.1"/>
    </source>
</evidence>
<name>A0A0E9PE64_ANGAN</name>
<organism evidence="1">
    <name type="scientific">Anguilla anguilla</name>
    <name type="common">European freshwater eel</name>
    <name type="synonym">Muraena anguilla</name>
    <dbReference type="NCBI Taxonomy" id="7936"/>
    <lineage>
        <taxon>Eukaryota</taxon>
        <taxon>Metazoa</taxon>
        <taxon>Chordata</taxon>
        <taxon>Craniata</taxon>
        <taxon>Vertebrata</taxon>
        <taxon>Euteleostomi</taxon>
        <taxon>Actinopterygii</taxon>
        <taxon>Neopterygii</taxon>
        <taxon>Teleostei</taxon>
        <taxon>Anguilliformes</taxon>
        <taxon>Anguillidae</taxon>
        <taxon>Anguilla</taxon>
    </lineage>
</organism>